<dbReference type="InterPro" id="IPR006501">
    <property type="entry name" value="Pectinesterase_inhib_dom"/>
</dbReference>
<sequence length="176" mass="19632">MAHLPLIFTFFVVCFSIVNSIRVPPATTELATEVCKNTTIFDFCHTVIYSDPRAPTADRVTLAYIAFGQAHANTTKAVDYIDSWIKSRKEEDKTMVGMKKCLRFYGWAAQAFSEAMGNFDSESYSGLDRLAVLGEGYARDCEARFSEGSSPASLMNQNLIKFSNICDAVSQLFPYQ</sequence>
<dbReference type="PANTHER" id="PTHR36710:SF18">
    <property type="entry name" value="PECTINESTERASE INHIBITOR 5-RELATED"/>
    <property type="match status" value="1"/>
</dbReference>
<dbReference type="EMBL" id="KV006337">
    <property type="protein sequence ID" value="KZV32890.1"/>
    <property type="molecule type" value="Genomic_DNA"/>
</dbReference>
<evidence type="ECO:0000259" key="5">
    <source>
        <dbReference type="SMART" id="SM00856"/>
    </source>
</evidence>
<dbReference type="InterPro" id="IPR052421">
    <property type="entry name" value="PCW_Enzyme_Inhibitor"/>
</dbReference>
<evidence type="ECO:0000256" key="2">
    <source>
        <dbReference type="ARBA" id="ARBA00023157"/>
    </source>
</evidence>
<dbReference type="OrthoDB" id="1899876at2759"/>
<dbReference type="GO" id="GO:0004857">
    <property type="term" value="F:enzyme inhibitor activity"/>
    <property type="evidence" value="ECO:0007669"/>
    <property type="project" value="InterPro"/>
</dbReference>
<name>A0A2Z7BF66_9LAMI</name>
<reference evidence="6 7" key="1">
    <citation type="journal article" date="2015" name="Proc. Natl. Acad. Sci. U.S.A.">
        <title>The resurrection genome of Boea hygrometrica: A blueprint for survival of dehydration.</title>
        <authorList>
            <person name="Xiao L."/>
            <person name="Yang G."/>
            <person name="Zhang L."/>
            <person name="Yang X."/>
            <person name="Zhao S."/>
            <person name="Ji Z."/>
            <person name="Zhou Q."/>
            <person name="Hu M."/>
            <person name="Wang Y."/>
            <person name="Chen M."/>
            <person name="Xu Y."/>
            <person name="Jin H."/>
            <person name="Xiao X."/>
            <person name="Hu G."/>
            <person name="Bao F."/>
            <person name="Hu Y."/>
            <person name="Wan P."/>
            <person name="Li L."/>
            <person name="Deng X."/>
            <person name="Kuang T."/>
            <person name="Xiang C."/>
            <person name="Zhu J.K."/>
            <person name="Oliver M.J."/>
            <person name="He Y."/>
        </authorList>
    </citation>
    <scope>NUCLEOTIDE SEQUENCE [LARGE SCALE GENOMIC DNA]</scope>
    <source>
        <strain evidence="7">cv. XS01</strain>
    </source>
</reference>
<dbReference type="AlphaFoldDB" id="A0A2Z7BF66"/>
<keyword evidence="2" id="KW-1015">Disulfide bond</keyword>
<feature type="chain" id="PRO_5016376879" evidence="4">
    <location>
        <begin position="21"/>
        <end position="176"/>
    </location>
</feature>
<protein>
    <submittedName>
        <fullName evidence="6">Invertase inhibitor</fullName>
    </submittedName>
</protein>
<evidence type="ECO:0000256" key="3">
    <source>
        <dbReference type="ARBA" id="ARBA00038471"/>
    </source>
</evidence>
<dbReference type="Proteomes" id="UP000250235">
    <property type="component" value="Unassembled WGS sequence"/>
</dbReference>
<keyword evidence="7" id="KW-1185">Reference proteome</keyword>
<evidence type="ECO:0000256" key="1">
    <source>
        <dbReference type="ARBA" id="ARBA00022729"/>
    </source>
</evidence>
<gene>
    <name evidence="6" type="ORF">F511_01401</name>
</gene>
<accession>A0A2Z7BF66</accession>
<comment type="similarity">
    <text evidence="3">Belongs to the PMEI family.</text>
</comment>
<evidence type="ECO:0000313" key="6">
    <source>
        <dbReference type="EMBL" id="KZV32890.1"/>
    </source>
</evidence>
<dbReference type="PANTHER" id="PTHR36710">
    <property type="entry name" value="PECTINESTERASE INHIBITOR-LIKE"/>
    <property type="match status" value="1"/>
</dbReference>
<dbReference type="CDD" id="cd14859">
    <property type="entry name" value="PMEI_like"/>
    <property type="match status" value="1"/>
</dbReference>
<dbReference type="Pfam" id="PF04043">
    <property type="entry name" value="PMEI"/>
    <property type="match status" value="1"/>
</dbReference>
<proteinExistence type="inferred from homology"/>
<dbReference type="SMART" id="SM00856">
    <property type="entry name" value="PMEI"/>
    <property type="match status" value="1"/>
</dbReference>
<feature type="domain" description="Pectinesterase inhibitor" evidence="5">
    <location>
        <begin position="26"/>
        <end position="169"/>
    </location>
</feature>
<dbReference type="NCBIfam" id="TIGR01614">
    <property type="entry name" value="PME_inhib"/>
    <property type="match status" value="1"/>
</dbReference>
<feature type="signal peptide" evidence="4">
    <location>
        <begin position="1"/>
        <end position="20"/>
    </location>
</feature>
<organism evidence="6 7">
    <name type="scientific">Dorcoceras hygrometricum</name>
    <dbReference type="NCBI Taxonomy" id="472368"/>
    <lineage>
        <taxon>Eukaryota</taxon>
        <taxon>Viridiplantae</taxon>
        <taxon>Streptophyta</taxon>
        <taxon>Embryophyta</taxon>
        <taxon>Tracheophyta</taxon>
        <taxon>Spermatophyta</taxon>
        <taxon>Magnoliopsida</taxon>
        <taxon>eudicotyledons</taxon>
        <taxon>Gunneridae</taxon>
        <taxon>Pentapetalae</taxon>
        <taxon>asterids</taxon>
        <taxon>lamiids</taxon>
        <taxon>Lamiales</taxon>
        <taxon>Gesneriaceae</taxon>
        <taxon>Didymocarpoideae</taxon>
        <taxon>Trichosporeae</taxon>
        <taxon>Loxocarpinae</taxon>
        <taxon>Dorcoceras</taxon>
    </lineage>
</organism>
<keyword evidence="1 4" id="KW-0732">Signal</keyword>
<evidence type="ECO:0000256" key="4">
    <source>
        <dbReference type="SAM" id="SignalP"/>
    </source>
</evidence>
<dbReference type="Gene3D" id="1.20.140.40">
    <property type="entry name" value="Invertase/pectin methylesterase inhibitor family protein"/>
    <property type="match status" value="1"/>
</dbReference>
<dbReference type="InterPro" id="IPR035513">
    <property type="entry name" value="Invertase/methylesterase_inhib"/>
</dbReference>
<evidence type="ECO:0000313" key="7">
    <source>
        <dbReference type="Proteomes" id="UP000250235"/>
    </source>
</evidence>
<dbReference type="SUPFAM" id="SSF101148">
    <property type="entry name" value="Plant invertase/pectin methylesterase inhibitor"/>
    <property type="match status" value="1"/>
</dbReference>